<dbReference type="InParanoid" id="H1XNW4"/>
<accession>H1XNW4</accession>
<reference evidence="2 3" key="1">
    <citation type="submission" date="2011-09" db="EMBL/GenBank/DDBJ databases">
        <title>The permanent draft genome of Caldithrix abyssi DSM 13497.</title>
        <authorList>
            <consortium name="US DOE Joint Genome Institute (JGI-PGF)"/>
            <person name="Lucas S."/>
            <person name="Han J."/>
            <person name="Lapidus A."/>
            <person name="Bruce D."/>
            <person name="Goodwin L."/>
            <person name="Pitluck S."/>
            <person name="Peters L."/>
            <person name="Kyrpides N."/>
            <person name="Mavromatis K."/>
            <person name="Ivanova N."/>
            <person name="Mikhailova N."/>
            <person name="Chertkov O."/>
            <person name="Detter J.C."/>
            <person name="Tapia R."/>
            <person name="Han C."/>
            <person name="Land M."/>
            <person name="Hauser L."/>
            <person name="Markowitz V."/>
            <person name="Cheng J.-F."/>
            <person name="Hugenholtz P."/>
            <person name="Woyke T."/>
            <person name="Wu D."/>
            <person name="Spring S."/>
            <person name="Brambilla E."/>
            <person name="Klenk H.-P."/>
            <person name="Eisen J.A."/>
        </authorList>
    </citation>
    <scope>NUCLEOTIDE SEQUENCE [LARGE SCALE GENOMIC DNA]</scope>
    <source>
        <strain evidence="2 3">DSM 13497</strain>
    </source>
</reference>
<evidence type="ECO:0000313" key="3">
    <source>
        <dbReference type="Proteomes" id="UP000004671"/>
    </source>
</evidence>
<organism evidence="2 3">
    <name type="scientific">Caldithrix abyssi DSM 13497</name>
    <dbReference type="NCBI Taxonomy" id="880073"/>
    <lineage>
        <taxon>Bacteria</taxon>
        <taxon>Pseudomonadati</taxon>
        <taxon>Calditrichota</taxon>
        <taxon>Calditrichia</taxon>
        <taxon>Calditrichales</taxon>
        <taxon>Calditrichaceae</taxon>
        <taxon>Caldithrix</taxon>
    </lineage>
</organism>
<dbReference type="EMBL" id="CM001402">
    <property type="protein sequence ID" value="EHO39904.1"/>
    <property type="molecule type" value="Genomic_DNA"/>
</dbReference>
<dbReference type="STRING" id="880073.Cabys_3052"/>
<evidence type="ECO:0000313" key="2">
    <source>
        <dbReference type="EMBL" id="EHO39904.1"/>
    </source>
</evidence>
<dbReference type="HOGENOM" id="CLU_870649_0_0_0"/>
<keyword evidence="1" id="KW-0732">Signal</keyword>
<keyword evidence="3" id="KW-1185">Reference proteome</keyword>
<protein>
    <submittedName>
        <fullName evidence="2">Uncharacterized protein</fullName>
    </submittedName>
</protein>
<gene>
    <name evidence="2" type="ORF">Calab_0255</name>
</gene>
<evidence type="ECO:0000256" key="1">
    <source>
        <dbReference type="SAM" id="SignalP"/>
    </source>
</evidence>
<dbReference type="Proteomes" id="UP000004671">
    <property type="component" value="Chromosome"/>
</dbReference>
<dbReference type="PaxDb" id="880073-Calab_0255"/>
<proteinExistence type="predicted"/>
<feature type="chain" id="PRO_5003556634" evidence="1">
    <location>
        <begin position="22"/>
        <end position="319"/>
    </location>
</feature>
<name>H1XNW4_CALAY</name>
<dbReference type="RefSeq" id="WP_006926804.1">
    <property type="nucleotide sequence ID" value="NZ_CM001402.1"/>
</dbReference>
<sequence precursor="true">MQAMKRYGLILVLFTALFAQNGEEAFNNRIRTLLNSKNYSAALTETWRYLEHDPFNVLARSWQVYIYLTREDSVQRAKIKNVITDEDPRYNFHLVLENIDFLRNASPENELARQMRDNVLQIYDELFGDLKIYINNSPLIGYFKAKVNLKIDTTSILSPIQKKRLEEINSYFKNVGEIYFGEYDQQKQRFYYTLQGVPKTGEFHGGLIYYVIGDTDSTFFEFNTQYQESIEIEAGKFTAFEYMLPADYVLLFFPKKYRVVTPSDRRLSFRRIYGDKQAFLMPVEWVDDLKLETPAPIWQRYVIWGGMAGIFYWLVSTSR</sequence>
<feature type="signal peptide" evidence="1">
    <location>
        <begin position="1"/>
        <end position="21"/>
    </location>
</feature>
<dbReference type="AlphaFoldDB" id="H1XNW4"/>